<evidence type="ECO:0008006" key="3">
    <source>
        <dbReference type="Google" id="ProtNLM"/>
    </source>
</evidence>
<proteinExistence type="predicted"/>
<name>A0ABW3C7V9_SPHXN</name>
<sequence length="59" mass="6346">MLDELAGEAKAAGLDKGDLRLLLAKDLAGLRERGVHPLLLMQLAGALRIEPMAALGRRR</sequence>
<protein>
    <recommendedName>
        <fullName evidence="3">Extradiol ring-cleavage dioxygenase LigAB LigA subunit domain-containing protein</fullName>
    </recommendedName>
</protein>
<keyword evidence="2" id="KW-1185">Reference proteome</keyword>
<comment type="caution">
    <text evidence="1">The sequence shown here is derived from an EMBL/GenBank/DDBJ whole genome shotgun (WGS) entry which is preliminary data.</text>
</comment>
<dbReference type="RefSeq" id="WP_381495332.1">
    <property type="nucleotide sequence ID" value="NZ_JBHTIK010000018.1"/>
</dbReference>
<organism evidence="1 2">
    <name type="scientific">Sphingosinicella xenopeptidilytica</name>
    <dbReference type="NCBI Taxonomy" id="364098"/>
    <lineage>
        <taxon>Bacteria</taxon>
        <taxon>Pseudomonadati</taxon>
        <taxon>Pseudomonadota</taxon>
        <taxon>Alphaproteobacteria</taxon>
        <taxon>Sphingomonadales</taxon>
        <taxon>Sphingosinicellaceae</taxon>
        <taxon>Sphingosinicella</taxon>
    </lineage>
</organism>
<gene>
    <name evidence="1" type="ORF">ACFQ00_20010</name>
</gene>
<dbReference type="Proteomes" id="UP001597124">
    <property type="component" value="Unassembled WGS sequence"/>
</dbReference>
<evidence type="ECO:0000313" key="2">
    <source>
        <dbReference type="Proteomes" id="UP001597124"/>
    </source>
</evidence>
<reference evidence="2" key="1">
    <citation type="journal article" date="2019" name="Int. J. Syst. Evol. Microbiol.">
        <title>The Global Catalogue of Microorganisms (GCM) 10K type strain sequencing project: providing services to taxonomists for standard genome sequencing and annotation.</title>
        <authorList>
            <consortium name="The Broad Institute Genomics Platform"/>
            <consortium name="The Broad Institute Genome Sequencing Center for Infectious Disease"/>
            <person name="Wu L."/>
            <person name="Ma J."/>
        </authorList>
    </citation>
    <scope>NUCLEOTIDE SEQUENCE [LARGE SCALE GENOMIC DNA]</scope>
    <source>
        <strain evidence="2">CCUG 52537</strain>
    </source>
</reference>
<evidence type="ECO:0000313" key="1">
    <source>
        <dbReference type="EMBL" id="MFD0850618.1"/>
    </source>
</evidence>
<accession>A0ABW3C7V9</accession>
<dbReference type="EMBL" id="JBHTIK010000018">
    <property type="protein sequence ID" value="MFD0850618.1"/>
    <property type="molecule type" value="Genomic_DNA"/>
</dbReference>